<dbReference type="InterPro" id="IPR009689">
    <property type="entry name" value="DUF1280"/>
</dbReference>
<sequence>MRKFEPKEQYEIEMADADPKTTQGKVVHEKVPVVKIKNLKKSLEERLSVLEKSGQLHPGDIIVGIGGDKGGDTTKMCLVIQNVDTPNNPQGILLLGYYVGADNHHNLEKYMSTVFEQINKLDHVEFDVGGGKKERRTVQKKAIGDCLVMCAMLHHSGPSSSFPCFICNYEFTTHGAGKELVGNSNFHLCHNLRTLDQLFANCRPLFHLNPEDFGPPPIHTIHGVTQKYGIDPMFALANKFDLPGCDIPNSLKEQKEYYKKIKTMEEECSAKCHDLQRGLDAIDLLQPVYEKMNKPSRRKNTSLPSKCSSPVCIVSSCKGKKFFDTKETHQCTKCKGSFHFYCLNVFTSNERLEISNGYKDRICAFCENGSILTPAEQLKNLKELREKLEKDFDLEDLEFCSLSQERSELESQLKQFSGPLRKELELVLRRIGCDHRIWYQEMTGNQIRKLLRPANIQQLVDIFPDCDEIRKIKRILTELAFLMSHADNSDKTDSTIDEIEESINRFVEVIREFHNDSGVTLKLHLLTAHVVPYVRKHRSWGRVSEQGVESMHALMNRLSRRFASVRNQELKCTLILKSLMSMNFLFDVGEVWRK</sequence>
<evidence type="ECO:0000313" key="1">
    <source>
        <dbReference type="EMBL" id="EGT53514.1"/>
    </source>
</evidence>
<dbReference type="EMBL" id="GL380344">
    <property type="protein sequence ID" value="EGT53514.1"/>
    <property type="molecule type" value="Genomic_DNA"/>
</dbReference>
<organism evidence="2">
    <name type="scientific">Caenorhabditis brenneri</name>
    <name type="common">Nematode worm</name>
    <dbReference type="NCBI Taxonomy" id="135651"/>
    <lineage>
        <taxon>Eukaryota</taxon>
        <taxon>Metazoa</taxon>
        <taxon>Ecdysozoa</taxon>
        <taxon>Nematoda</taxon>
        <taxon>Chromadorea</taxon>
        <taxon>Rhabditida</taxon>
        <taxon>Rhabditina</taxon>
        <taxon>Rhabditomorpha</taxon>
        <taxon>Rhabditoidea</taxon>
        <taxon>Rhabditidae</taxon>
        <taxon>Peloderinae</taxon>
        <taxon>Caenorhabditis</taxon>
    </lineage>
</organism>
<dbReference type="Proteomes" id="UP000008068">
    <property type="component" value="Unassembled WGS sequence"/>
</dbReference>
<evidence type="ECO:0008006" key="3">
    <source>
        <dbReference type="Google" id="ProtNLM"/>
    </source>
</evidence>
<dbReference type="PANTHER" id="PTHR31424:SF3">
    <property type="entry name" value="RING-TYPE DOMAIN-CONTAINING PROTEIN"/>
    <property type="match status" value="1"/>
</dbReference>
<dbReference type="SUPFAM" id="SSF57903">
    <property type="entry name" value="FYVE/PHD zinc finger"/>
    <property type="match status" value="1"/>
</dbReference>
<proteinExistence type="predicted"/>
<keyword evidence="2" id="KW-1185">Reference proteome</keyword>
<dbReference type="AlphaFoldDB" id="G0PF52"/>
<evidence type="ECO:0000313" key="2">
    <source>
        <dbReference type="Proteomes" id="UP000008068"/>
    </source>
</evidence>
<dbReference type="Pfam" id="PF06918">
    <property type="entry name" value="DUF1280"/>
    <property type="match status" value="1"/>
</dbReference>
<gene>
    <name evidence="1" type="ORF">CAEBREN_06120</name>
</gene>
<accession>G0PF52</accession>
<dbReference type="HOGENOM" id="CLU_015719_1_1_1"/>
<protein>
    <recommendedName>
        <fullName evidence="3">Zinc finger PHD-type domain-containing protein</fullName>
    </recommendedName>
</protein>
<dbReference type="InParanoid" id="G0PF52"/>
<dbReference type="InterPro" id="IPR011011">
    <property type="entry name" value="Znf_FYVE_PHD"/>
</dbReference>
<reference evidence="2" key="1">
    <citation type="submission" date="2011-07" db="EMBL/GenBank/DDBJ databases">
        <authorList>
            <consortium name="Caenorhabditis brenneri Sequencing and Analysis Consortium"/>
            <person name="Wilson R.K."/>
        </authorList>
    </citation>
    <scope>NUCLEOTIDE SEQUENCE [LARGE SCALE GENOMIC DNA]</scope>
    <source>
        <strain evidence="2">PB2801</strain>
    </source>
</reference>
<dbReference type="OrthoDB" id="10050996at2759"/>
<dbReference type="PANTHER" id="PTHR31424">
    <property type="entry name" value="PROTEIN CBG23806"/>
    <property type="match status" value="1"/>
</dbReference>
<name>G0PF52_CAEBE</name>